<evidence type="ECO:0000313" key="13">
    <source>
        <dbReference type="Proteomes" id="UP000191257"/>
    </source>
</evidence>
<proteinExistence type="predicted"/>
<feature type="transmembrane region" description="Helical" evidence="11">
    <location>
        <begin position="111"/>
        <end position="131"/>
    </location>
</feature>
<evidence type="ECO:0000256" key="4">
    <source>
        <dbReference type="ARBA" id="ARBA00022475"/>
    </source>
</evidence>
<keyword evidence="12" id="KW-0614">Plasmid</keyword>
<comment type="subcellular location">
    <subcellularLocation>
        <location evidence="1">Cell membrane</location>
        <topology evidence="1">Multi-pass membrane protein</topology>
    </subcellularLocation>
</comment>
<keyword evidence="7 11" id="KW-1133">Transmembrane helix</keyword>
<dbReference type="EMBL" id="CP020444">
    <property type="protein sequence ID" value="ARC38870.1"/>
    <property type="molecule type" value="Genomic_DNA"/>
</dbReference>
<keyword evidence="4" id="KW-1003">Cell membrane</keyword>
<keyword evidence="8 11" id="KW-0472">Membrane</keyword>
<evidence type="ECO:0000256" key="9">
    <source>
        <dbReference type="ARBA" id="ARBA00025439"/>
    </source>
</evidence>
<comment type="subunit">
    <text evidence="2">The complex is composed of two ATP-binding proteins (LsrA), two transmembrane proteins (LsrC and LsrD) and a solute-binding protein (LsrB).</text>
</comment>
<evidence type="ECO:0000256" key="6">
    <source>
        <dbReference type="ARBA" id="ARBA00022692"/>
    </source>
</evidence>
<dbReference type="GO" id="GO:0022857">
    <property type="term" value="F:transmembrane transporter activity"/>
    <property type="evidence" value="ECO:0007669"/>
    <property type="project" value="InterPro"/>
</dbReference>
<feature type="transmembrane region" description="Helical" evidence="11">
    <location>
        <begin position="223"/>
        <end position="244"/>
    </location>
</feature>
<dbReference type="GO" id="GO:0005886">
    <property type="term" value="C:plasma membrane"/>
    <property type="evidence" value="ECO:0007669"/>
    <property type="project" value="UniProtKB-SubCell"/>
</dbReference>
<dbReference type="KEGG" id="pye:A6J80_21460"/>
<feature type="transmembrane region" description="Helical" evidence="11">
    <location>
        <begin position="79"/>
        <end position="99"/>
    </location>
</feature>
<feature type="transmembrane region" description="Helical" evidence="11">
    <location>
        <begin position="264"/>
        <end position="294"/>
    </location>
</feature>
<feature type="transmembrane region" description="Helical" evidence="11">
    <location>
        <begin position="136"/>
        <end position="156"/>
    </location>
</feature>
<dbReference type="Pfam" id="PF02653">
    <property type="entry name" value="BPD_transp_2"/>
    <property type="match status" value="1"/>
</dbReference>
<keyword evidence="5" id="KW-0997">Cell inner membrane</keyword>
<dbReference type="CDD" id="cd06579">
    <property type="entry name" value="TM_PBP1_transp_AraH_like"/>
    <property type="match status" value="1"/>
</dbReference>
<sequence>MNMTTFSFQGPMTAMRATWHQQGIAISLTTASIIFYAFTAVVTGQFSQVSFAGFLGLFERTVALSLVAMGQAVVIAGGAIDLSVANIVSVAAVLAAYFMQNNPGNIAEATVMVIAICGSVGVLNGLLVTLLRVSPLIATLGTSLVLQGILSLSYGALQGAVPKVFQVVAYGKLGGVPLSLLSLLTIALITASVLQRTRAGSRLLAVGGNPRAARLAGIHGSRVTVATFAFSAVMSALAGLYLASRLGTGTPWIGRDGSYDLSSIAAAVIGGTLLSGGRISIAGTLAGVLVFAATDAIFNMLQIDPFLSQVLRGVIVIAAVASYTYRSREEAA</sequence>
<keyword evidence="6 11" id="KW-0812">Transmembrane</keyword>
<evidence type="ECO:0000256" key="8">
    <source>
        <dbReference type="ARBA" id="ARBA00023136"/>
    </source>
</evidence>
<dbReference type="RefSeq" id="WP_080623144.1">
    <property type="nucleotide sequence ID" value="NZ_CAWMZI010000005.1"/>
</dbReference>
<name>A0A1V0GYK2_9RHOB</name>
<geneLocation type="plasmid" evidence="12 13">
    <name>unnamed4</name>
</geneLocation>
<dbReference type="Proteomes" id="UP000191257">
    <property type="component" value="Plasmid unnamed4"/>
</dbReference>
<evidence type="ECO:0000256" key="3">
    <source>
        <dbReference type="ARBA" id="ARBA00022448"/>
    </source>
</evidence>
<evidence type="ECO:0000256" key="1">
    <source>
        <dbReference type="ARBA" id="ARBA00004651"/>
    </source>
</evidence>
<gene>
    <name evidence="12" type="ORF">A6J80_21460</name>
</gene>
<keyword evidence="3" id="KW-0813">Transport</keyword>
<evidence type="ECO:0000256" key="2">
    <source>
        <dbReference type="ARBA" id="ARBA00011262"/>
    </source>
</evidence>
<feature type="transmembrane region" description="Helical" evidence="11">
    <location>
        <begin position="176"/>
        <end position="194"/>
    </location>
</feature>
<dbReference type="InterPro" id="IPR001851">
    <property type="entry name" value="ABC_transp_permease"/>
</dbReference>
<evidence type="ECO:0000256" key="5">
    <source>
        <dbReference type="ARBA" id="ARBA00022519"/>
    </source>
</evidence>
<protein>
    <recommendedName>
        <fullName evidence="10">Autoinducer 2 import system permease protein LsrD</fullName>
    </recommendedName>
</protein>
<dbReference type="PANTHER" id="PTHR32196:SF71">
    <property type="entry name" value="AUTOINDUCER 2 IMPORT SYSTEM PERMEASE PROTEIN LSRD"/>
    <property type="match status" value="1"/>
</dbReference>
<dbReference type="AlphaFoldDB" id="A0A1V0GYK2"/>
<evidence type="ECO:0000313" key="12">
    <source>
        <dbReference type="EMBL" id="ARC38870.1"/>
    </source>
</evidence>
<evidence type="ECO:0000256" key="7">
    <source>
        <dbReference type="ARBA" id="ARBA00022989"/>
    </source>
</evidence>
<keyword evidence="13" id="KW-1185">Reference proteome</keyword>
<evidence type="ECO:0000256" key="11">
    <source>
        <dbReference type="SAM" id="Phobius"/>
    </source>
</evidence>
<comment type="function">
    <text evidence="9">Part of the ABC transporter complex LsrABCD involved in autoinducer 2 (AI-2) import. Probably responsible for the translocation of the substrate across the membrane.</text>
</comment>
<evidence type="ECO:0000256" key="10">
    <source>
        <dbReference type="ARBA" id="ARBA00039381"/>
    </source>
</evidence>
<reference evidence="12" key="1">
    <citation type="submission" date="2017-12" db="EMBL/GenBank/DDBJ databases">
        <title>FDA dAtabase for Regulatory Grade micrObial Sequences (FDA-ARGOS): Supporting development and validation of Infectious Disease Dx tests.</title>
        <authorList>
            <person name="Campos J."/>
            <person name="Goldberg B."/>
            <person name="Tallon L."/>
            <person name="Sadzewicz L."/>
            <person name="Sengamalay N."/>
            <person name="Ott S."/>
            <person name="Godinez A."/>
            <person name="Nagaraj S."/>
            <person name="Vyas G."/>
            <person name="Aluvathingal J."/>
            <person name="Nadendla S."/>
            <person name="Geyer C."/>
            <person name="Nandy P."/>
            <person name="Hobson J."/>
            <person name="Sichtig H."/>
        </authorList>
    </citation>
    <scope>NUCLEOTIDE SEQUENCE</scope>
    <source>
        <strain evidence="12">FDAARGOS_252</strain>
        <plasmid evidence="12">unnamed4</plasmid>
    </source>
</reference>
<organism evidence="12 13">
    <name type="scientific">Paracoccus yeei</name>
    <dbReference type="NCBI Taxonomy" id="147645"/>
    <lineage>
        <taxon>Bacteria</taxon>
        <taxon>Pseudomonadati</taxon>
        <taxon>Pseudomonadota</taxon>
        <taxon>Alphaproteobacteria</taxon>
        <taxon>Rhodobacterales</taxon>
        <taxon>Paracoccaceae</taxon>
        <taxon>Paracoccus</taxon>
    </lineage>
</organism>
<accession>A0A1V0GYK2</accession>
<dbReference type="PANTHER" id="PTHR32196">
    <property type="entry name" value="ABC TRANSPORTER PERMEASE PROTEIN YPHD-RELATED-RELATED"/>
    <property type="match status" value="1"/>
</dbReference>